<evidence type="ECO:0000259" key="3">
    <source>
        <dbReference type="PROSITE" id="PS50975"/>
    </source>
</evidence>
<dbReference type="RefSeq" id="XP_032799881.1">
    <property type="nucleotide sequence ID" value="XM_032943990.1"/>
</dbReference>
<dbReference type="PROSITE" id="PS50975">
    <property type="entry name" value="ATP_GRASP"/>
    <property type="match status" value="1"/>
</dbReference>
<dbReference type="GO" id="GO:0035499">
    <property type="term" value="P:carnosine biosynthetic process"/>
    <property type="evidence" value="ECO:0007669"/>
    <property type="project" value="InterPro"/>
</dbReference>
<keyword evidence="1" id="KW-0547">Nucleotide-binding</keyword>
<gene>
    <name evidence="5" type="primary">CARNS1</name>
</gene>
<feature type="compositionally biased region" description="Low complexity" evidence="2">
    <location>
        <begin position="143"/>
        <end position="157"/>
    </location>
</feature>
<dbReference type="PANTHER" id="PTHR48066:SF1">
    <property type="entry name" value="CARNOSINE SYNTHASE 1"/>
    <property type="match status" value="1"/>
</dbReference>
<dbReference type="Gene3D" id="3.30.470.20">
    <property type="entry name" value="ATP-grasp fold, B domain"/>
    <property type="match status" value="1"/>
</dbReference>
<organism evidence="4 5">
    <name type="scientific">Petromyzon marinus</name>
    <name type="common">Sea lamprey</name>
    <dbReference type="NCBI Taxonomy" id="7757"/>
    <lineage>
        <taxon>Eukaryota</taxon>
        <taxon>Metazoa</taxon>
        <taxon>Chordata</taxon>
        <taxon>Craniata</taxon>
        <taxon>Vertebrata</taxon>
        <taxon>Cyclostomata</taxon>
        <taxon>Hyperoartia</taxon>
        <taxon>Petromyzontiformes</taxon>
        <taxon>Petromyzontidae</taxon>
        <taxon>Petromyzon</taxon>
    </lineage>
</organism>
<dbReference type="InterPro" id="IPR011761">
    <property type="entry name" value="ATP-grasp"/>
</dbReference>
<protein>
    <submittedName>
        <fullName evidence="5">LOW QUALITY PROTEIN: carnosine synthase 1</fullName>
    </submittedName>
</protein>
<dbReference type="PANTHER" id="PTHR48066">
    <property type="entry name" value="CARNOSINE SYNTHASE 1"/>
    <property type="match status" value="1"/>
</dbReference>
<dbReference type="InterPro" id="IPR031046">
    <property type="entry name" value="CARNS1"/>
</dbReference>
<reference evidence="5" key="1">
    <citation type="submission" date="2025-08" db="UniProtKB">
        <authorList>
            <consortium name="RefSeq"/>
        </authorList>
    </citation>
    <scope>IDENTIFICATION</scope>
    <source>
        <tissue evidence="5">Sperm</tissue>
    </source>
</reference>
<dbReference type="Gene3D" id="3.40.50.20">
    <property type="match status" value="1"/>
</dbReference>
<evidence type="ECO:0000256" key="1">
    <source>
        <dbReference type="PROSITE-ProRule" id="PRU00409"/>
    </source>
</evidence>
<keyword evidence="4" id="KW-1185">Reference proteome</keyword>
<dbReference type="GO" id="GO:0016887">
    <property type="term" value="F:ATP hydrolysis activity"/>
    <property type="evidence" value="ECO:0007669"/>
    <property type="project" value="InterPro"/>
</dbReference>
<evidence type="ECO:0000313" key="5">
    <source>
        <dbReference type="RefSeq" id="XP_032799881.1"/>
    </source>
</evidence>
<sequence length="1033" mass="109675">PSSVHGCRVDKSDQGAPLSLATAYWSVPPSLHGPKDTSAGDTRLLRAYESLQRCLQEAGLPETVDRTNETRLGSEERDSTSCCVCVLANPADCMALLDEGSRECPGRTDAISFCEGGRSFLDVFSPPRPVTYFLNLLGPTSGPVATAPHHQQQQTPPSTLEGGLACPRGSSPELAALINDALLMRIIVAKGGGVRVPETLAFVLRPRVRYDPGDSPLATALRVVALDGAGGQEALVREAVCDFLNHDSAARLRKVVVKPWGLHSRRSLAASGRSSRPSYHGAADVHGVLEAVGGLLEALADGDGVLVEAFQATVRPVALLGPRDEEAAATTAAVARAGWTVPRPELAFRVCAMVCRTPENQPFVTQLVCGVGRASRPVSHGCSLPQTASTTLAEWGYTDEAQRADIVGLLQRQAERAAAAVMDYERTLSGGERGGAGAQTDMLGVDLVLTRASGVLVPVVLDVNERRCLSTCGAFEAMNPSSRGEAAGPWLQTMLHRSQAYLLAGADVLVIGAGGTSKKFVWELAEQLGIRIHLVDSNPAHFAASMVTSFTFYDYVDHRRDDVHAKAIAAAVAARGLRPRGCLAFWEECIVLAAGVAHLLGLRGNSVEAMRRVKQKSITHQHLSTSPSTSSFTVRSLPLSSWRQADEASRSLAHSLTISPSHHLTISPSHYLTISLSHYLTISLPHSLPSSPPHHPQQSTSSFTVRSLPLSSWRQADEASRSLAFPCVLKLEFGAGAVGARLVAGAADCRRRARALARDLRQESDFPGIGLGFGNGSLLAEFAGGTEHDVDLVLFGGRVVAAFVSDNGPTRPPGLAETAAAMPSGLAGDRRSQLVAAAHRCCAGCGLADGVFNVELKLSRRGPRLVEINGRMGGFYLRDWIRAVHHVDVLFAALAVACGLRPAARPLAPRGHLVGVMCVPSRHGKALAPGGPASPAALRALHDAGALRLNLLMDDAAGARRVGGGGGEEEDEEDEDEEDEKDEDEVEYEEPYCNIACYGSTRQAAASRLLHLSKVLGIDSKEYPVAYFLSHFS</sequence>
<dbReference type="SUPFAM" id="SSF56059">
    <property type="entry name" value="Glutathione synthetase ATP-binding domain-like"/>
    <property type="match status" value="1"/>
</dbReference>
<dbReference type="GO" id="GO:0005524">
    <property type="term" value="F:ATP binding"/>
    <property type="evidence" value="ECO:0007669"/>
    <property type="project" value="UniProtKB-UniRule"/>
</dbReference>
<dbReference type="KEGG" id="pmrn:116936845"/>
<evidence type="ECO:0000256" key="2">
    <source>
        <dbReference type="SAM" id="MobiDB-lite"/>
    </source>
</evidence>
<dbReference type="Proteomes" id="UP001318040">
    <property type="component" value="Chromosome 84"/>
</dbReference>
<keyword evidence="1" id="KW-0067">ATP-binding</keyword>
<feature type="non-terminal residue" evidence="5">
    <location>
        <position position="1"/>
    </location>
</feature>
<feature type="region of interest" description="Disordered" evidence="2">
    <location>
        <begin position="960"/>
        <end position="987"/>
    </location>
</feature>
<dbReference type="GO" id="GO:0046872">
    <property type="term" value="F:metal ion binding"/>
    <property type="evidence" value="ECO:0007669"/>
    <property type="project" value="InterPro"/>
</dbReference>
<feature type="region of interest" description="Disordered" evidence="2">
    <location>
        <begin position="143"/>
        <end position="162"/>
    </location>
</feature>
<dbReference type="GO" id="GO:0047730">
    <property type="term" value="F:carnosine synthase activity"/>
    <property type="evidence" value="ECO:0007669"/>
    <property type="project" value="InterPro"/>
</dbReference>
<accession>A0AAJ7WJC6</accession>
<evidence type="ECO:0000313" key="4">
    <source>
        <dbReference type="Proteomes" id="UP001318040"/>
    </source>
</evidence>
<dbReference type="AlphaFoldDB" id="A0AAJ7WJC6"/>
<feature type="compositionally biased region" description="Acidic residues" evidence="2">
    <location>
        <begin position="967"/>
        <end position="987"/>
    </location>
</feature>
<proteinExistence type="predicted"/>
<name>A0AAJ7WJC6_PETMA</name>
<feature type="domain" description="ATP-grasp" evidence="3">
    <location>
        <begin position="697"/>
        <end position="898"/>
    </location>
</feature>